<feature type="transmembrane region" description="Helical" evidence="5">
    <location>
        <begin position="84"/>
        <end position="104"/>
    </location>
</feature>
<feature type="transmembrane region" description="Helical" evidence="5">
    <location>
        <begin position="316"/>
        <end position="335"/>
    </location>
</feature>
<dbReference type="AlphaFoldDB" id="A0A7R9FLY3"/>
<keyword evidence="2 5" id="KW-0812">Transmembrane</keyword>
<comment type="subcellular location">
    <subcellularLocation>
        <location evidence="1">Membrane</location>
        <topology evidence="1">Multi-pass membrane protein</topology>
    </subcellularLocation>
</comment>
<evidence type="ECO:0000256" key="2">
    <source>
        <dbReference type="ARBA" id="ARBA00022692"/>
    </source>
</evidence>
<dbReference type="FunFam" id="1.20.1740.10:FF:000095">
    <property type="entry name" value="B(0,+)-type amino acid transporter 1-like"/>
    <property type="match status" value="1"/>
</dbReference>
<dbReference type="InterPro" id="IPR050598">
    <property type="entry name" value="AminoAcid_Transporter"/>
</dbReference>
<protein>
    <recommendedName>
        <fullName evidence="7">Amino acid transporter</fullName>
    </recommendedName>
</protein>
<dbReference type="PANTHER" id="PTHR11785:SF531">
    <property type="entry name" value="LARGE NEUTRAL AMINO ACIDS TRANSPORTER SMALL SUBUNIT 1"/>
    <property type="match status" value="1"/>
</dbReference>
<proteinExistence type="predicted"/>
<keyword evidence="4 5" id="KW-0472">Membrane</keyword>
<accession>A0A7R9FLY3</accession>
<feature type="transmembrane region" description="Helical" evidence="5">
    <location>
        <begin position="191"/>
        <end position="213"/>
    </location>
</feature>
<feature type="transmembrane region" description="Helical" evidence="5">
    <location>
        <begin position="347"/>
        <end position="367"/>
    </location>
</feature>
<dbReference type="Pfam" id="PF13520">
    <property type="entry name" value="AA_permease_2"/>
    <property type="match status" value="1"/>
</dbReference>
<evidence type="ECO:0008006" key="7">
    <source>
        <dbReference type="Google" id="ProtNLM"/>
    </source>
</evidence>
<evidence type="ECO:0000256" key="5">
    <source>
        <dbReference type="SAM" id="Phobius"/>
    </source>
</evidence>
<gene>
    <name evidence="6" type="ORF">TTEB3V08_LOCUS2977</name>
</gene>
<dbReference type="InterPro" id="IPR002293">
    <property type="entry name" value="AA/rel_permease1"/>
</dbReference>
<dbReference type="EMBL" id="OE000743">
    <property type="protein sequence ID" value="CAD7454886.1"/>
    <property type="molecule type" value="Genomic_DNA"/>
</dbReference>
<dbReference type="GO" id="GO:0016020">
    <property type="term" value="C:membrane"/>
    <property type="evidence" value="ECO:0007669"/>
    <property type="project" value="UniProtKB-SubCell"/>
</dbReference>
<feature type="transmembrane region" description="Helical" evidence="5">
    <location>
        <begin position="233"/>
        <end position="257"/>
    </location>
</feature>
<evidence type="ECO:0000256" key="4">
    <source>
        <dbReference type="ARBA" id="ARBA00023136"/>
    </source>
</evidence>
<dbReference type="Gene3D" id="1.20.1740.10">
    <property type="entry name" value="Amino acid/polyamine transporter I"/>
    <property type="match status" value="1"/>
</dbReference>
<reference evidence="6" key="1">
    <citation type="submission" date="2020-11" db="EMBL/GenBank/DDBJ databases">
        <authorList>
            <person name="Tran Van P."/>
        </authorList>
    </citation>
    <scope>NUCLEOTIDE SEQUENCE</scope>
</reference>
<evidence type="ECO:0000313" key="6">
    <source>
        <dbReference type="EMBL" id="CAD7454886.1"/>
    </source>
</evidence>
<evidence type="ECO:0000256" key="1">
    <source>
        <dbReference type="ARBA" id="ARBA00004141"/>
    </source>
</evidence>
<dbReference type="GO" id="GO:0015179">
    <property type="term" value="F:L-amino acid transmembrane transporter activity"/>
    <property type="evidence" value="ECO:0007669"/>
    <property type="project" value="TreeGrafter"/>
</dbReference>
<dbReference type="PANTHER" id="PTHR11785">
    <property type="entry name" value="AMINO ACID TRANSPORTER"/>
    <property type="match status" value="1"/>
</dbReference>
<organism evidence="6">
    <name type="scientific">Timema tahoe</name>
    <dbReference type="NCBI Taxonomy" id="61484"/>
    <lineage>
        <taxon>Eukaryota</taxon>
        <taxon>Metazoa</taxon>
        <taxon>Ecdysozoa</taxon>
        <taxon>Arthropoda</taxon>
        <taxon>Hexapoda</taxon>
        <taxon>Insecta</taxon>
        <taxon>Pterygota</taxon>
        <taxon>Neoptera</taxon>
        <taxon>Polyneoptera</taxon>
        <taxon>Phasmatodea</taxon>
        <taxon>Timematodea</taxon>
        <taxon>Timematoidea</taxon>
        <taxon>Timematidae</taxon>
        <taxon>Timema</taxon>
    </lineage>
</organism>
<name>A0A7R9FLY3_9NEOP</name>
<evidence type="ECO:0000256" key="3">
    <source>
        <dbReference type="ARBA" id="ARBA00022989"/>
    </source>
</evidence>
<keyword evidence="3 5" id="KW-1133">Transmembrane helix</keyword>
<feature type="transmembrane region" description="Helical" evidence="5">
    <location>
        <begin position="289"/>
        <end position="310"/>
    </location>
</feature>
<sequence length="401" mass="44787">MEVVRLARSVVDLEYTVIFLDVIIARLQTYGIREGWLSYYHPALTLAKPSVEGLKLAKGEQLNPLVLTFVNCWDVKWATRVQDVFTYAKLLALFIIIITGIVQLSKGKEQKGNQPITSQSNSARRGGYLKWVSTHARIAGRTEHFTFENTKTDVTELALSFYSGLFAYNGWNYLNFIIEELKDPIKNLPRAIGISCTLVTFVYVMTNVAFYTTLSPIEVLGSEAVAVTFANQLYGVMAWTIPVFVALSTFGAVNGILLTSSRLFYAGACEGQMPEILTMIQIHRLTPTPAVLCMALLSMLYLTVSDIFALINYVGFATWLSIGVAVLCLPWLRWAQPNLPRPIRVNLAFPIVYIVASLFVTIVPMIASPVETDMDTSGPVLARYDFSTWAYIRTTKELISQ</sequence>